<dbReference type="GO" id="GO:0003676">
    <property type="term" value="F:nucleic acid binding"/>
    <property type="evidence" value="ECO:0007669"/>
    <property type="project" value="InterPro"/>
</dbReference>
<dbReference type="GO" id="GO:0004523">
    <property type="term" value="F:RNA-DNA hybrid ribonuclease activity"/>
    <property type="evidence" value="ECO:0007669"/>
    <property type="project" value="InterPro"/>
</dbReference>
<feature type="domain" description="RNase H type-1" evidence="1">
    <location>
        <begin position="219"/>
        <end position="295"/>
    </location>
</feature>
<gene>
    <name evidence="2" type="ORF">Godav_005897</name>
</gene>
<dbReference type="InterPro" id="IPR052929">
    <property type="entry name" value="RNase_H-like_EbsB-rel"/>
</dbReference>
<organism evidence="2 3">
    <name type="scientific">Gossypium davidsonii</name>
    <name type="common">Davidson's cotton</name>
    <name type="synonym">Gossypium klotzschianum subsp. davidsonii</name>
    <dbReference type="NCBI Taxonomy" id="34287"/>
    <lineage>
        <taxon>Eukaryota</taxon>
        <taxon>Viridiplantae</taxon>
        <taxon>Streptophyta</taxon>
        <taxon>Embryophyta</taxon>
        <taxon>Tracheophyta</taxon>
        <taxon>Spermatophyta</taxon>
        <taxon>Magnoliopsida</taxon>
        <taxon>eudicotyledons</taxon>
        <taxon>Gunneridae</taxon>
        <taxon>Pentapetalae</taxon>
        <taxon>rosids</taxon>
        <taxon>malvids</taxon>
        <taxon>Malvales</taxon>
        <taxon>Malvaceae</taxon>
        <taxon>Malvoideae</taxon>
        <taxon>Gossypium</taxon>
    </lineage>
</organism>
<dbReference type="Proteomes" id="UP000593561">
    <property type="component" value="Unassembled WGS sequence"/>
</dbReference>
<sequence>MAVVENFPFIATKVVRQTQSDHDAIILDLWGRKLKDYPKDNRLYFKFDVCWVGDEETRNIIERAWNRKGTDYRDKIERVRSALGLWQYGFGWQIGNGETINIRADNWGMEGLNEDVITRNTLNQNEKSVKDFWHADSRSWNANKVKKVYGQDWGDKICNIPIRDEGQADKMIWFHNPHGCFTSKSVYSWLLLKEMGYGPHRTSWTKSGKKPLKDFIKINFDTTVGENRIGYGTAIRDEEGFVLGGGGGFKEGRLSMEEAECMAFEESIKLARMLNIKEHVFFETDHVGLVNRLKNVVND</sequence>
<evidence type="ECO:0000313" key="3">
    <source>
        <dbReference type="Proteomes" id="UP000593561"/>
    </source>
</evidence>
<comment type="caution">
    <text evidence="2">The sequence shown here is derived from an EMBL/GenBank/DDBJ whole genome shotgun (WGS) entry which is preliminary data.</text>
</comment>
<dbReference type="AlphaFoldDB" id="A0A7J8S2W4"/>
<evidence type="ECO:0000313" key="2">
    <source>
        <dbReference type="EMBL" id="MBA0620130.1"/>
    </source>
</evidence>
<keyword evidence="3" id="KW-1185">Reference proteome</keyword>
<evidence type="ECO:0000259" key="1">
    <source>
        <dbReference type="Pfam" id="PF13456"/>
    </source>
</evidence>
<proteinExistence type="predicted"/>
<dbReference type="InterPro" id="IPR002156">
    <property type="entry name" value="RNaseH_domain"/>
</dbReference>
<accession>A0A7J8S2W4</accession>
<dbReference type="EMBL" id="JABFAC010000008">
    <property type="protein sequence ID" value="MBA0620130.1"/>
    <property type="molecule type" value="Genomic_DNA"/>
</dbReference>
<dbReference type="PANTHER" id="PTHR47074">
    <property type="entry name" value="BNAC02G40300D PROTEIN"/>
    <property type="match status" value="1"/>
</dbReference>
<name>A0A7J8S2W4_GOSDV</name>
<reference evidence="2 3" key="1">
    <citation type="journal article" date="2019" name="Genome Biol. Evol.">
        <title>Insights into the evolution of the New World diploid cottons (Gossypium, subgenus Houzingenia) based on genome sequencing.</title>
        <authorList>
            <person name="Grover C.E."/>
            <person name="Arick M.A. 2nd"/>
            <person name="Thrash A."/>
            <person name="Conover J.L."/>
            <person name="Sanders W.S."/>
            <person name="Peterson D.G."/>
            <person name="Frelichowski J.E."/>
            <person name="Scheffler J.A."/>
            <person name="Scheffler B.E."/>
            <person name="Wendel J.F."/>
        </authorList>
    </citation>
    <scope>NUCLEOTIDE SEQUENCE [LARGE SCALE GENOMIC DNA]</scope>
    <source>
        <strain evidence="2">27</strain>
        <tissue evidence="2">Leaf</tissue>
    </source>
</reference>
<dbReference type="PANTHER" id="PTHR47074:SF48">
    <property type="entry name" value="POLYNUCLEOTIDYL TRANSFERASE, RIBONUCLEASE H-LIKE SUPERFAMILY PROTEIN"/>
    <property type="match status" value="1"/>
</dbReference>
<dbReference type="Pfam" id="PF13456">
    <property type="entry name" value="RVT_3"/>
    <property type="match status" value="1"/>
</dbReference>
<protein>
    <recommendedName>
        <fullName evidence="1">RNase H type-1 domain-containing protein</fullName>
    </recommendedName>
</protein>